<evidence type="ECO:0000256" key="1">
    <source>
        <dbReference type="ARBA" id="ARBA00004141"/>
    </source>
</evidence>
<dbReference type="Pfam" id="PF16916">
    <property type="entry name" value="ZT_dimer"/>
    <property type="match status" value="1"/>
</dbReference>
<evidence type="ECO:0000256" key="7">
    <source>
        <dbReference type="ARBA" id="ARBA00022989"/>
    </source>
</evidence>
<feature type="domain" description="Cation efflux protein cytoplasmic" evidence="13">
    <location>
        <begin position="233"/>
        <end position="308"/>
    </location>
</feature>
<dbReference type="FunFam" id="1.20.1510.10:FF:000030">
    <property type="entry name" value="zinc transporter 2 isoform X2"/>
    <property type="match status" value="1"/>
</dbReference>
<dbReference type="GO" id="GO:0062111">
    <property type="term" value="P:zinc ion import into organelle"/>
    <property type="evidence" value="ECO:0007669"/>
    <property type="project" value="UniProtKB-ARBA"/>
</dbReference>
<feature type="transmembrane region" description="Helical" evidence="11">
    <location>
        <begin position="200"/>
        <end position="221"/>
    </location>
</feature>
<dbReference type="InterPro" id="IPR027470">
    <property type="entry name" value="Cation_efflux_CTD"/>
</dbReference>
<protein>
    <submittedName>
        <fullName evidence="14">Solute carrier family 30 member 2</fullName>
    </submittedName>
</protein>
<dbReference type="Bgee" id="ENSGGOG00000016407">
    <property type="expression patterns" value="Expressed in heart and 1 other cell type or tissue"/>
</dbReference>
<keyword evidence="9 11" id="KW-0472">Membrane</keyword>
<keyword evidence="5 11" id="KW-0812">Transmembrane</keyword>
<dbReference type="AlphaFoldDB" id="A0A2I2YPF4"/>
<dbReference type="GO" id="GO:0031410">
    <property type="term" value="C:cytoplasmic vesicle"/>
    <property type="evidence" value="ECO:0007669"/>
    <property type="project" value="UniProtKB-ARBA"/>
</dbReference>
<evidence type="ECO:0000256" key="2">
    <source>
        <dbReference type="ARBA" id="ARBA00008873"/>
    </source>
</evidence>
<reference evidence="14" key="3">
    <citation type="submission" date="2025-08" db="UniProtKB">
        <authorList>
            <consortium name="Ensembl"/>
        </authorList>
    </citation>
    <scope>IDENTIFICATION</scope>
</reference>
<dbReference type="GO" id="GO:0015297">
    <property type="term" value="F:antiporter activity"/>
    <property type="evidence" value="ECO:0007669"/>
    <property type="project" value="UniProtKB-KW"/>
</dbReference>
<evidence type="ECO:0000313" key="14">
    <source>
        <dbReference type="Ensembl" id="ENSGGOP00000036760.1"/>
    </source>
</evidence>
<keyword evidence="15" id="KW-1185">Reference proteome</keyword>
<evidence type="ECO:0000256" key="11">
    <source>
        <dbReference type="SAM" id="Phobius"/>
    </source>
</evidence>
<name>A0A2I2YPF4_GORGO</name>
<evidence type="ECO:0000259" key="12">
    <source>
        <dbReference type="Pfam" id="PF01545"/>
    </source>
</evidence>
<comment type="subcellular location">
    <subcellularLocation>
        <location evidence="1">Membrane</location>
        <topology evidence="1">Multi-pass membrane protein</topology>
    </subcellularLocation>
</comment>
<keyword evidence="3" id="KW-0813">Transport</keyword>
<accession>A0A2I2YPF4</accession>
<sequence length="323" mass="35220">MEAKEKQHLLDSRPAIRSYTGSLWQEGAGWIPLPRPGLDLQAIELAAQSNHYCHAQKGPDSHCDPKKGKAQRQLYVASAICLLFMIGEVVEILGALVSVLSIWVVTGVLVYLAVERLISGDYEIDGGTMLITSGCAVAVNIIMGLTLHQSGHGHSHGTTNQQEENPSVRAAFIHVIGDFMQSMGVLVAAYILYFKPEYKYVDPICTFVFSILVLGTTLTILRDVILVLMEGTPKGVDFTAVRDLLLSVEGVEALHSLHIWALTVAQPVLSVHIAIAQNTDAQAVLKTASSRLQGKFHFHTVTIQIEDYSEDMKDCQACQGPSD</sequence>
<dbReference type="PANTHER" id="PTHR11562">
    <property type="entry name" value="CATION EFFLUX PROTEIN/ ZINC TRANSPORTER"/>
    <property type="match status" value="1"/>
</dbReference>
<reference evidence="14" key="4">
    <citation type="submission" date="2025-09" db="UniProtKB">
        <authorList>
            <consortium name="Ensembl"/>
        </authorList>
    </citation>
    <scope>IDENTIFICATION</scope>
</reference>
<feature type="transmembrane region" description="Helical" evidence="11">
    <location>
        <begin position="96"/>
        <end position="114"/>
    </location>
</feature>
<dbReference type="GO" id="GO:0008324">
    <property type="term" value="F:monoatomic cation transmembrane transporter activity"/>
    <property type="evidence" value="ECO:0007669"/>
    <property type="project" value="InterPro"/>
</dbReference>
<proteinExistence type="inferred from homology"/>
<gene>
    <name evidence="14" type="primary">SLC30A2</name>
</gene>
<evidence type="ECO:0000256" key="9">
    <source>
        <dbReference type="ARBA" id="ARBA00023136"/>
    </source>
</evidence>
<dbReference type="Pfam" id="PF01545">
    <property type="entry name" value="Cation_efflux"/>
    <property type="match status" value="1"/>
</dbReference>
<comment type="catalytic activity">
    <reaction evidence="10">
        <text>Zn(2+)(in) + 2 H(+)(out) = Zn(2+)(out) + 2 H(+)(in)</text>
        <dbReference type="Rhea" id="RHEA:72627"/>
        <dbReference type="ChEBI" id="CHEBI:15378"/>
        <dbReference type="ChEBI" id="CHEBI:29105"/>
    </reaction>
</comment>
<dbReference type="NCBIfam" id="TIGR01297">
    <property type="entry name" value="CDF"/>
    <property type="match status" value="1"/>
</dbReference>
<dbReference type="InterPro" id="IPR050681">
    <property type="entry name" value="CDF/SLC30A"/>
</dbReference>
<evidence type="ECO:0000259" key="13">
    <source>
        <dbReference type="Pfam" id="PF16916"/>
    </source>
</evidence>
<dbReference type="Ensembl" id="ENSGGOT00000060747.1">
    <property type="protein sequence ID" value="ENSGGOP00000036760.1"/>
    <property type="gene ID" value="ENSGGOG00000016407.3"/>
</dbReference>
<evidence type="ECO:0000256" key="6">
    <source>
        <dbReference type="ARBA" id="ARBA00022906"/>
    </source>
</evidence>
<dbReference type="InterPro" id="IPR058533">
    <property type="entry name" value="Cation_efflux_TM"/>
</dbReference>
<evidence type="ECO:0000256" key="3">
    <source>
        <dbReference type="ARBA" id="ARBA00022448"/>
    </source>
</evidence>
<keyword evidence="6" id="KW-0862">Zinc</keyword>
<organism evidence="14 15">
    <name type="scientific">Gorilla gorilla gorilla</name>
    <name type="common">Western lowland gorilla</name>
    <dbReference type="NCBI Taxonomy" id="9595"/>
    <lineage>
        <taxon>Eukaryota</taxon>
        <taxon>Metazoa</taxon>
        <taxon>Chordata</taxon>
        <taxon>Craniata</taxon>
        <taxon>Vertebrata</taxon>
        <taxon>Euteleostomi</taxon>
        <taxon>Mammalia</taxon>
        <taxon>Eutheria</taxon>
        <taxon>Euarchontoglires</taxon>
        <taxon>Primates</taxon>
        <taxon>Haplorrhini</taxon>
        <taxon>Catarrhini</taxon>
        <taxon>Hominidae</taxon>
        <taxon>Gorilla</taxon>
    </lineage>
</organism>
<dbReference type="GeneTree" id="ENSGT00940000156072"/>
<evidence type="ECO:0000256" key="4">
    <source>
        <dbReference type="ARBA" id="ARBA00022449"/>
    </source>
</evidence>
<dbReference type="PANTHER" id="PTHR11562:SF51">
    <property type="entry name" value="PROTON-COUPLED ZINC ANTIPORTER SLC30A2"/>
    <property type="match status" value="1"/>
</dbReference>
<keyword evidence="7 11" id="KW-1133">Transmembrane helix</keyword>
<feature type="transmembrane region" description="Helical" evidence="11">
    <location>
        <begin position="126"/>
        <end position="148"/>
    </location>
</feature>
<dbReference type="SUPFAM" id="SSF160240">
    <property type="entry name" value="Cation efflux protein cytoplasmic domain-like"/>
    <property type="match status" value="1"/>
</dbReference>
<feature type="transmembrane region" description="Helical" evidence="11">
    <location>
        <begin position="168"/>
        <end position="193"/>
    </location>
</feature>
<reference evidence="15" key="1">
    <citation type="submission" date="2011-05" db="EMBL/GenBank/DDBJ databases">
        <title>Insights into the evolution of the great apes provided by the gorilla genome.</title>
        <authorList>
            <person name="Scally A."/>
        </authorList>
    </citation>
    <scope>NUCLEOTIDE SEQUENCE [LARGE SCALE GENOMIC DNA]</scope>
</reference>
<evidence type="ECO:0000256" key="10">
    <source>
        <dbReference type="ARBA" id="ARBA00048349"/>
    </source>
</evidence>
<dbReference type="InterPro" id="IPR027469">
    <property type="entry name" value="Cation_efflux_TMD_sf"/>
</dbReference>
<dbReference type="SUPFAM" id="SSF161111">
    <property type="entry name" value="Cation efflux protein transmembrane domain-like"/>
    <property type="match status" value="1"/>
</dbReference>
<dbReference type="EMBL" id="CABD030001801">
    <property type="status" value="NOT_ANNOTATED_CDS"/>
    <property type="molecule type" value="Genomic_DNA"/>
</dbReference>
<evidence type="ECO:0000313" key="15">
    <source>
        <dbReference type="Proteomes" id="UP000001519"/>
    </source>
</evidence>
<reference evidence="14 15" key="2">
    <citation type="journal article" date="2012" name="Nature">
        <title>Insights into hominid evolution from the gorilla genome sequence.</title>
        <authorList>
            <person name="Scally A."/>
            <person name="Dutheil J.Y."/>
            <person name="Hillier L.W."/>
            <person name="Jordan G.E."/>
            <person name="Goodhead I."/>
            <person name="Herrero J."/>
            <person name="Hobolth A."/>
            <person name="Lappalainen T."/>
            <person name="Mailund T."/>
            <person name="Marques-Bonet T."/>
            <person name="McCarthy S."/>
            <person name="Montgomery S.H."/>
            <person name="Schwalie P.C."/>
            <person name="Tang Y.A."/>
            <person name="Ward M.C."/>
            <person name="Xue Y."/>
            <person name="Yngvadottir B."/>
            <person name="Alkan C."/>
            <person name="Andersen L.N."/>
            <person name="Ayub Q."/>
            <person name="Ball E.V."/>
            <person name="Beal K."/>
            <person name="Bradley B.J."/>
            <person name="Chen Y."/>
            <person name="Clee C.M."/>
            <person name="Fitzgerald S."/>
            <person name="Graves T.A."/>
            <person name="Gu Y."/>
            <person name="Heath P."/>
            <person name="Heger A."/>
            <person name="Karakoc E."/>
            <person name="Kolb-Kokocinski A."/>
            <person name="Laird G.K."/>
            <person name="Lunter G."/>
            <person name="Meader S."/>
            <person name="Mort M."/>
            <person name="Mullikin J.C."/>
            <person name="Munch K."/>
            <person name="O'Connor T.D."/>
            <person name="Phillips A.D."/>
            <person name="Prado-Martinez J."/>
            <person name="Rogers A.S."/>
            <person name="Sajjadian S."/>
            <person name="Schmidt D."/>
            <person name="Shaw K."/>
            <person name="Simpson J.T."/>
            <person name="Stenson P.D."/>
            <person name="Turner D.J."/>
            <person name="Vigilant L."/>
            <person name="Vilella A.J."/>
            <person name="Whitener W."/>
            <person name="Zhu B."/>
            <person name="Cooper D.N."/>
            <person name="de Jong P."/>
            <person name="Dermitzakis E.T."/>
            <person name="Eichler E.E."/>
            <person name="Flicek P."/>
            <person name="Goldman N."/>
            <person name="Mundy N.I."/>
            <person name="Ning Z."/>
            <person name="Odom D.T."/>
            <person name="Ponting C.P."/>
            <person name="Quail M.A."/>
            <person name="Ryder O.A."/>
            <person name="Searle S.M."/>
            <person name="Warren W.C."/>
            <person name="Wilson R.K."/>
            <person name="Schierup M.H."/>
            <person name="Rogers J."/>
            <person name="Tyler-Smith C."/>
            <person name="Durbin R."/>
        </authorList>
    </citation>
    <scope>NUCLEOTIDE SEQUENCE [LARGE SCALE GENOMIC DNA]</scope>
</reference>
<dbReference type="Proteomes" id="UP000001519">
    <property type="component" value="Chromosome 1"/>
</dbReference>
<dbReference type="InterPro" id="IPR002524">
    <property type="entry name" value="Cation_efflux"/>
</dbReference>
<feature type="domain" description="Cation efflux protein transmembrane" evidence="12">
    <location>
        <begin position="90"/>
        <end position="229"/>
    </location>
</feature>
<comment type="similarity">
    <text evidence="2">Belongs to the cation diffusion facilitator (CDF) transporter (TC 2.A.4) family. SLC30A subfamily.</text>
</comment>
<dbReference type="InterPro" id="IPR036837">
    <property type="entry name" value="Cation_efflux_CTD_sf"/>
</dbReference>
<dbReference type="Gene3D" id="1.20.1510.10">
    <property type="entry name" value="Cation efflux protein transmembrane domain"/>
    <property type="match status" value="1"/>
</dbReference>
<keyword evidence="8" id="KW-0406">Ion transport</keyword>
<keyword evidence="6" id="KW-0864">Zinc transport</keyword>
<dbReference type="GO" id="GO:0016020">
    <property type="term" value="C:membrane"/>
    <property type="evidence" value="ECO:0007669"/>
    <property type="project" value="UniProtKB-SubCell"/>
</dbReference>
<evidence type="ECO:0000256" key="5">
    <source>
        <dbReference type="ARBA" id="ARBA00022692"/>
    </source>
</evidence>
<evidence type="ECO:0000256" key="8">
    <source>
        <dbReference type="ARBA" id="ARBA00023065"/>
    </source>
</evidence>
<keyword evidence="4" id="KW-0050">Antiport</keyword>